<sequence length="66" mass="7827">MDFGQLYHFLFETFEGIGCLIAIGLVISIIACIIMERRTRKRFVSREAEEDDWSFFDDDDDEEKDQ</sequence>
<comment type="caution">
    <text evidence="4">The sequence shown here is derived from an EMBL/GenBank/DDBJ whole genome shotgun (WGS) entry which is preliminary data.</text>
</comment>
<feature type="transmembrane region" description="Helical" evidence="1">
    <location>
        <begin position="6"/>
        <end position="34"/>
    </location>
</feature>
<dbReference type="GeneID" id="97352650"/>
<reference evidence="2 6" key="4">
    <citation type="journal article" date="2019" name="Nat. Med.">
        <title>A library of human gut bacterial isolates paired with longitudinal multiomics data enables mechanistic microbiome research.</title>
        <authorList>
            <person name="Poyet M."/>
            <person name="Groussin M."/>
            <person name="Gibbons S.M."/>
            <person name="Avila-Pacheco J."/>
            <person name="Jiang X."/>
            <person name="Kearney S.M."/>
            <person name="Perrotta A.R."/>
            <person name="Berdy B."/>
            <person name="Zhao S."/>
            <person name="Lieberman T.D."/>
            <person name="Swanson P.K."/>
            <person name="Smith M."/>
            <person name="Roesemann S."/>
            <person name="Alexander J.E."/>
            <person name="Rich S.A."/>
            <person name="Livny J."/>
            <person name="Vlamakis H."/>
            <person name="Clish C."/>
            <person name="Bullock K."/>
            <person name="Deik A."/>
            <person name="Scott J."/>
            <person name="Pierce K.A."/>
            <person name="Xavier R.J."/>
            <person name="Alm E.J."/>
        </authorList>
    </citation>
    <scope>NUCLEOTIDE SEQUENCE [LARGE SCALE GENOMIC DNA]</scope>
    <source>
        <strain evidence="2 6">BIOML-A1</strain>
    </source>
</reference>
<reference evidence="4" key="2">
    <citation type="journal article" date="2019" name="Int. J. Syst. Evol. Microbiol.">
        <title>Gordonibacter faecihominis is a later heterotypic synonym of Gordonibacter urolithinfaciens.</title>
        <authorList>
            <person name="Danylec N."/>
            <person name="Stoll D.A."/>
            <person name="Huch M."/>
        </authorList>
    </citation>
    <scope>NUCLEOTIDE SEQUENCE</scope>
    <source>
        <strain evidence="4">DSM 27213</strain>
    </source>
</reference>
<keyword evidence="1" id="KW-0472">Membrane</keyword>
<evidence type="ECO:0000313" key="3">
    <source>
        <dbReference type="EMBL" id="MVN15517.1"/>
    </source>
</evidence>
<evidence type="ECO:0000313" key="5">
    <source>
        <dbReference type="Proteomes" id="UP000285258"/>
    </source>
</evidence>
<keyword evidence="7" id="KW-1185">Reference proteome</keyword>
<evidence type="ECO:0000256" key="1">
    <source>
        <dbReference type="SAM" id="Phobius"/>
    </source>
</evidence>
<dbReference type="EMBL" id="WPOC01000013">
    <property type="protein sequence ID" value="MVN15517.1"/>
    <property type="molecule type" value="Genomic_DNA"/>
</dbReference>
<gene>
    <name evidence="4" type="ORF">DMP12_00850</name>
    <name evidence="2" type="ORF">GKG38_04900</name>
    <name evidence="3" type="ORF">GO738_09210</name>
</gene>
<dbReference type="AlphaFoldDB" id="A0A1Y4FRX9"/>
<dbReference type="EMBL" id="WKZA01000014">
    <property type="protein sequence ID" value="MSA94406.1"/>
    <property type="molecule type" value="Genomic_DNA"/>
</dbReference>
<evidence type="ECO:0000313" key="4">
    <source>
        <dbReference type="EMBL" id="ROT92076.1"/>
    </source>
</evidence>
<evidence type="ECO:0000313" key="7">
    <source>
        <dbReference type="Proteomes" id="UP000468327"/>
    </source>
</evidence>
<proteinExistence type="predicted"/>
<dbReference type="Proteomes" id="UP000468327">
    <property type="component" value="Unassembled WGS sequence"/>
</dbReference>
<organism evidence="4 5">
    <name type="scientific">Gordonibacter urolithinfaciens</name>
    <dbReference type="NCBI Taxonomy" id="1335613"/>
    <lineage>
        <taxon>Bacteria</taxon>
        <taxon>Bacillati</taxon>
        <taxon>Actinomycetota</taxon>
        <taxon>Coriobacteriia</taxon>
        <taxon>Eggerthellales</taxon>
        <taxon>Eggerthellaceae</taxon>
        <taxon>Gordonibacter</taxon>
    </lineage>
</organism>
<evidence type="ECO:0000313" key="6">
    <source>
        <dbReference type="Proteomes" id="UP000462865"/>
    </source>
</evidence>
<keyword evidence="1" id="KW-0812">Transmembrane</keyword>
<dbReference type="Proteomes" id="UP000462865">
    <property type="component" value="Unassembled WGS sequence"/>
</dbReference>
<protein>
    <submittedName>
        <fullName evidence="4">Uncharacterized protein</fullName>
    </submittedName>
</protein>
<reference evidence="5" key="1">
    <citation type="submission" date="2018-05" db="EMBL/GenBank/DDBJ databases">
        <title>Genome Sequencing of selected type strains of the family Eggerthellaceae.</title>
        <authorList>
            <person name="Danylec N."/>
            <person name="Stoll D.A."/>
            <person name="Doetsch A."/>
            <person name="Huch M."/>
        </authorList>
    </citation>
    <scope>NUCLEOTIDE SEQUENCE [LARGE SCALE GENOMIC DNA]</scope>
    <source>
        <strain evidence="5">DSM 27213</strain>
    </source>
</reference>
<dbReference type="Pfam" id="PF20485">
    <property type="entry name" value="DUF6724"/>
    <property type="match status" value="1"/>
</dbReference>
<dbReference type="RefSeq" id="WP_087191501.1">
    <property type="nucleotide sequence ID" value="NZ_BAABZN010000001.1"/>
</dbReference>
<dbReference type="EMBL" id="QIBW01000001">
    <property type="protein sequence ID" value="ROT92076.1"/>
    <property type="molecule type" value="Genomic_DNA"/>
</dbReference>
<evidence type="ECO:0000313" key="2">
    <source>
        <dbReference type="EMBL" id="MSA94406.1"/>
    </source>
</evidence>
<keyword evidence="1" id="KW-1133">Transmembrane helix</keyword>
<reference evidence="3 7" key="5">
    <citation type="submission" date="2019-11" db="EMBL/GenBank/DDBJ databases">
        <title>Whole genome shotgun sequencing (WGS) data from Adlercreutzia equolifaciens ResAG-91, Eggerthella lenta MRI-F36, MRI-F37, MRI-F40, ResAG-49, ResAG-88, ResAG-121, ResAG-145, and Gordonibacter sp. ResAG-5, ResAG-26, ResAG-43, ResAG-50, ResAG-59.</title>
        <authorList>
            <person name="Stoll D.A."/>
            <person name="Danylec N."/>
            <person name="Franz C.M.A.P."/>
            <person name="Huch M."/>
        </authorList>
    </citation>
    <scope>NUCLEOTIDE SEQUENCE [LARGE SCALE GENOMIC DNA]</scope>
    <source>
        <strain evidence="3 7">ResAG-59</strain>
    </source>
</reference>
<accession>A0A1Y4FRX9</accession>
<dbReference type="Proteomes" id="UP000285258">
    <property type="component" value="Unassembled WGS sequence"/>
</dbReference>
<reference evidence="4" key="3">
    <citation type="journal article" date="2019" name="Microbiol. Resour. Announc.">
        <title>Draft Genome Sequences of Type Strains of Gordonibacter faecihominis, Paraeggerthella hongkongensis, Parvibacter caecicola,Slackia equolifaciens, Slackia faecicanis, and Slackia isoflavoniconvertens.</title>
        <authorList>
            <person name="Danylec N."/>
            <person name="Stoll D.A."/>
            <person name="Dotsch A."/>
            <person name="Huch M."/>
        </authorList>
    </citation>
    <scope>NUCLEOTIDE SEQUENCE</scope>
    <source>
        <strain evidence="4">DSM 27213</strain>
    </source>
</reference>
<name>A0A1Y4FRX9_9ACTN</name>
<dbReference type="InterPro" id="IPR046570">
    <property type="entry name" value="DUF6724"/>
</dbReference>